<dbReference type="GO" id="GO:0008615">
    <property type="term" value="P:pyridoxine biosynthetic process"/>
    <property type="evidence" value="ECO:0007669"/>
    <property type="project" value="UniProtKB-UniRule"/>
</dbReference>
<feature type="binding site" evidence="10">
    <location>
        <position position="145"/>
    </location>
    <ligand>
        <name>substrate</name>
    </ligand>
</feature>
<sequence length="346" mass="37221">MANPCKPANPDKPLVITSGEPAGIGPDVCLLQAAQGFPRATAVIANLELMQQRASELGIEVTVKKIDRSELANLSNQAGVLAILDIPLDQPVITGQLNKANSRYVIQMLDLAIELANNQTVSAIVTGPVHKGVINDGGLAFTGHTEYLRDQCGVEEVVMMLATEGLRVALVTTHLPLKDVSAAITQDKIQRVCRILHNDLIHQFGCEQPTILVTGLNPHAGEDGHLGYEEIDTIIPALKALHQQGIRTQGPLPADTLFQPHYLENADAVLAMYHDQGLPVLKYKGFGNAVNITLGLPFIRTSVDHGTALDIAGSGRADTGSLYTALNYAHSMAQQQQLKQQEQRHA</sequence>
<evidence type="ECO:0000256" key="6">
    <source>
        <dbReference type="ARBA" id="ARBA00023002"/>
    </source>
</evidence>
<dbReference type="OrthoDB" id="9801783at2"/>
<dbReference type="GO" id="GO:0000287">
    <property type="term" value="F:magnesium ion binding"/>
    <property type="evidence" value="ECO:0007669"/>
    <property type="project" value="UniProtKB-UniRule"/>
</dbReference>
<gene>
    <name evidence="10 11" type="primary">pdxA</name>
    <name evidence="11" type="ORF">FME95_10390</name>
</gene>
<dbReference type="GO" id="GO:0005737">
    <property type="term" value="C:cytoplasm"/>
    <property type="evidence" value="ECO:0007669"/>
    <property type="project" value="UniProtKB-SubCell"/>
</dbReference>
<comment type="subcellular location">
    <subcellularLocation>
        <location evidence="10">Cytoplasm</location>
    </subcellularLocation>
</comment>
<comment type="pathway">
    <text evidence="10">Cofactor biosynthesis; pyridoxine 5'-phosphate biosynthesis; pyridoxine 5'-phosphate from D-erythrose 4-phosphate: step 4/5.</text>
</comment>
<feature type="binding site" evidence="10">
    <location>
        <position position="274"/>
    </location>
    <ligand>
        <name>a divalent metal cation</name>
        <dbReference type="ChEBI" id="CHEBI:60240"/>
        <note>ligand shared between dimeric partners</note>
    </ligand>
</feature>
<proteinExistence type="inferred from homology"/>
<dbReference type="Gene3D" id="3.40.718.10">
    <property type="entry name" value="Isopropylmalate Dehydrogenase"/>
    <property type="match status" value="1"/>
</dbReference>
<comment type="subunit">
    <text evidence="10">Homodimer.</text>
</comment>
<feature type="binding site" evidence="10">
    <location>
        <position position="291"/>
    </location>
    <ligand>
        <name>substrate</name>
    </ligand>
</feature>
<keyword evidence="7 10" id="KW-0520">NAD</keyword>
<dbReference type="PANTHER" id="PTHR30004:SF5">
    <property type="entry name" value="4-HYDROXYTHREONINE-4-PHOSPHATE DEHYDROGENASE"/>
    <property type="match status" value="1"/>
</dbReference>
<dbReference type="PANTHER" id="PTHR30004">
    <property type="entry name" value="4-HYDROXYTHREONINE-4-PHOSPHATE DEHYDROGENASE"/>
    <property type="match status" value="1"/>
</dbReference>
<keyword evidence="1 10" id="KW-0963">Cytoplasm</keyword>
<feature type="binding site" evidence="10">
    <location>
        <position position="300"/>
    </location>
    <ligand>
        <name>substrate</name>
    </ligand>
</feature>
<keyword evidence="4 10" id="KW-0460">Magnesium</keyword>
<keyword evidence="12" id="KW-1185">Reference proteome</keyword>
<evidence type="ECO:0000313" key="12">
    <source>
        <dbReference type="Proteomes" id="UP000321764"/>
    </source>
</evidence>
<feature type="binding site" evidence="10">
    <location>
        <position position="174"/>
    </location>
    <ligand>
        <name>a divalent metal cation</name>
        <dbReference type="ChEBI" id="CHEBI:60240"/>
        <note>ligand shared between dimeric partners</note>
    </ligand>
</feature>
<accession>A0A5C8Z3Q8</accession>
<dbReference type="NCBIfam" id="TIGR00557">
    <property type="entry name" value="pdxA"/>
    <property type="match status" value="1"/>
</dbReference>
<evidence type="ECO:0000256" key="1">
    <source>
        <dbReference type="ARBA" id="ARBA00022490"/>
    </source>
</evidence>
<comment type="cofactor">
    <cofactor evidence="10">
        <name>Zn(2+)</name>
        <dbReference type="ChEBI" id="CHEBI:29105"/>
    </cofactor>
    <cofactor evidence="10">
        <name>Mg(2+)</name>
        <dbReference type="ChEBI" id="CHEBI:18420"/>
    </cofactor>
    <cofactor evidence="10">
        <name>Co(2+)</name>
        <dbReference type="ChEBI" id="CHEBI:48828"/>
    </cofactor>
    <text evidence="10">Binds 1 divalent metal cation per subunit. Can use ions such as Zn(2+), Mg(2+) or Co(2+).</text>
</comment>
<comment type="similarity">
    <text evidence="10">Belongs to the PdxA family.</text>
</comment>
<dbReference type="HAMAP" id="MF_00536">
    <property type="entry name" value="PdxA"/>
    <property type="match status" value="1"/>
</dbReference>
<evidence type="ECO:0000256" key="8">
    <source>
        <dbReference type="ARBA" id="ARBA00023096"/>
    </source>
</evidence>
<evidence type="ECO:0000256" key="10">
    <source>
        <dbReference type="HAMAP-Rule" id="MF_00536"/>
    </source>
</evidence>
<keyword evidence="3 10" id="KW-0862">Zinc</keyword>
<name>A0A5C8Z3Q8_9GAMM</name>
<evidence type="ECO:0000256" key="9">
    <source>
        <dbReference type="ARBA" id="ARBA00023285"/>
    </source>
</evidence>
<dbReference type="EC" id="1.1.1.262" evidence="10"/>
<evidence type="ECO:0000256" key="4">
    <source>
        <dbReference type="ARBA" id="ARBA00022842"/>
    </source>
</evidence>
<dbReference type="Proteomes" id="UP000321764">
    <property type="component" value="Unassembled WGS sequence"/>
</dbReference>
<comment type="caution">
    <text evidence="11">The sequence shown here is derived from an EMBL/GenBank/DDBJ whole genome shotgun (WGS) entry which is preliminary data.</text>
</comment>
<feature type="binding site" evidence="10">
    <location>
        <position position="219"/>
    </location>
    <ligand>
        <name>a divalent metal cation</name>
        <dbReference type="ChEBI" id="CHEBI:60240"/>
        <note>ligand shared between dimeric partners</note>
    </ligand>
</feature>
<dbReference type="GO" id="GO:0042823">
    <property type="term" value="P:pyridoxal phosphate biosynthetic process"/>
    <property type="evidence" value="ECO:0007669"/>
    <property type="project" value="UniProtKB-UniRule"/>
</dbReference>
<keyword evidence="8 10" id="KW-0664">Pyridoxine biosynthesis</keyword>
<dbReference type="EMBL" id="VKAD01000002">
    <property type="protein sequence ID" value="TXR52187.1"/>
    <property type="molecule type" value="Genomic_DNA"/>
</dbReference>
<comment type="function">
    <text evidence="10">Catalyzes the NAD(P)-dependent oxidation of 4-(phosphooxy)-L-threonine (HTP) into 2-amino-3-oxo-4-(phosphooxy)butyric acid which spontaneously decarboxylates to form 3-amino-2-oxopropyl phosphate (AHAP).</text>
</comment>
<feature type="binding site" evidence="10">
    <location>
        <position position="282"/>
    </location>
    <ligand>
        <name>substrate</name>
    </ligand>
</feature>
<dbReference type="Pfam" id="PF04166">
    <property type="entry name" value="PdxA"/>
    <property type="match status" value="1"/>
</dbReference>
<feature type="binding site" evidence="10">
    <location>
        <position position="144"/>
    </location>
    <ligand>
        <name>substrate</name>
    </ligand>
</feature>
<reference evidence="11 12" key="1">
    <citation type="submission" date="2019-07" db="EMBL/GenBank/DDBJ databases">
        <title>Reinekea sp. strain SSH23 genome sequencing and assembly.</title>
        <authorList>
            <person name="Kim I."/>
        </authorList>
    </citation>
    <scope>NUCLEOTIDE SEQUENCE [LARGE SCALE GENOMIC DNA]</scope>
    <source>
        <strain evidence="11 12">SSH23</strain>
    </source>
</reference>
<evidence type="ECO:0000256" key="2">
    <source>
        <dbReference type="ARBA" id="ARBA00022723"/>
    </source>
</evidence>
<evidence type="ECO:0000256" key="5">
    <source>
        <dbReference type="ARBA" id="ARBA00022857"/>
    </source>
</evidence>
<comment type="catalytic activity">
    <reaction evidence="10">
        <text>4-(phosphooxy)-L-threonine + NAD(+) = 3-amino-2-oxopropyl phosphate + CO2 + NADH</text>
        <dbReference type="Rhea" id="RHEA:32275"/>
        <dbReference type="ChEBI" id="CHEBI:16526"/>
        <dbReference type="ChEBI" id="CHEBI:57279"/>
        <dbReference type="ChEBI" id="CHEBI:57540"/>
        <dbReference type="ChEBI" id="CHEBI:57945"/>
        <dbReference type="ChEBI" id="CHEBI:58452"/>
        <dbReference type="EC" id="1.1.1.262"/>
    </reaction>
</comment>
<keyword evidence="2 10" id="KW-0479">Metal-binding</keyword>
<dbReference type="GO" id="GO:0050570">
    <property type="term" value="F:4-hydroxythreonine-4-phosphate dehydrogenase activity"/>
    <property type="evidence" value="ECO:0007669"/>
    <property type="project" value="UniProtKB-UniRule"/>
</dbReference>
<dbReference type="AlphaFoldDB" id="A0A5C8Z3Q8"/>
<evidence type="ECO:0000313" key="11">
    <source>
        <dbReference type="EMBL" id="TXR52187.1"/>
    </source>
</evidence>
<evidence type="ECO:0000256" key="3">
    <source>
        <dbReference type="ARBA" id="ARBA00022833"/>
    </source>
</evidence>
<dbReference type="InterPro" id="IPR005255">
    <property type="entry name" value="PdxA_fam"/>
</dbReference>
<organism evidence="11 12">
    <name type="scientific">Reinekea thalattae</name>
    <dbReference type="NCBI Taxonomy" id="2593301"/>
    <lineage>
        <taxon>Bacteria</taxon>
        <taxon>Pseudomonadati</taxon>
        <taxon>Pseudomonadota</taxon>
        <taxon>Gammaproteobacteria</taxon>
        <taxon>Oceanospirillales</taxon>
        <taxon>Saccharospirillaceae</taxon>
        <taxon>Reinekea</taxon>
    </lineage>
</organism>
<keyword evidence="6 10" id="KW-0560">Oxidoreductase</keyword>
<dbReference type="GO" id="GO:0008270">
    <property type="term" value="F:zinc ion binding"/>
    <property type="evidence" value="ECO:0007669"/>
    <property type="project" value="UniProtKB-UniRule"/>
</dbReference>
<evidence type="ECO:0000256" key="7">
    <source>
        <dbReference type="ARBA" id="ARBA00023027"/>
    </source>
</evidence>
<protein>
    <recommendedName>
        <fullName evidence="10">4-hydroxythreonine-4-phosphate dehydrogenase</fullName>
        <ecNumber evidence="10">1.1.1.262</ecNumber>
    </recommendedName>
    <alternativeName>
        <fullName evidence="10">4-(phosphohydroxy)-L-threonine dehydrogenase</fullName>
    </alternativeName>
</protein>
<comment type="miscellaneous">
    <text evidence="10">The active site is located at the dimer interface.</text>
</comment>
<dbReference type="SUPFAM" id="SSF53659">
    <property type="entry name" value="Isocitrate/Isopropylmalate dehydrogenase-like"/>
    <property type="match status" value="1"/>
</dbReference>
<keyword evidence="5 10" id="KW-0521">NADP</keyword>
<dbReference type="UniPathway" id="UPA00244">
    <property type="reaction ID" value="UER00312"/>
</dbReference>
<dbReference type="InterPro" id="IPR037510">
    <property type="entry name" value="PdxA"/>
</dbReference>
<keyword evidence="9 10" id="KW-0170">Cobalt</keyword>
<dbReference type="GO" id="GO:0050897">
    <property type="term" value="F:cobalt ion binding"/>
    <property type="evidence" value="ECO:0007669"/>
    <property type="project" value="UniProtKB-UniRule"/>
</dbReference>
<dbReference type="GO" id="GO:0051287">
    <property type="term" value="F:NAD binding"/>
    <property type="evidence" value="ECO:0007669"/>
    <property type="project" value="InterPro"/>
</dbReference>